<dbReference type="Pfam" id="PF04199">
    <property type="entry name" value="Cyclase"/>
    <property type="match status" value="1"/>
</dbReference>
<dbReference type="STRING" id="439228.SAMN06295920_10842"/>
<evidence type="ECO:0000313" key="1">
    <source>
        <dbReference type="EMBL" id="SKB90128.1"/>
    </source>
</evidence>
<dbReference type="GO" id="GO:0004061">
    <property type="term" value="F:arylformamidase activity"/>
    <property type="evidence" value="ECO:0007669"/>
    <property type="project" value="InterPro"/>
</dbReference>
<name>A0A1T5F254_9SPHN</name>
<dbReference type="EMBL" id="FUYM01000008">
    <property type="protein sequence ID" value="SKB90128.1"/>
    <property type="molecule type" value="Genomic_DNA"/>
</dbReference>
<protein>
    <submittedName>
        <fullName evidence="1">Kynurenine formamidase</fullName>
    </submittedName>
</protein>
<dbReference type="GO" id="GO:0019441">
    <property type="term" value="P:L-tryptophan catabolic process to kynurenine"/>
    <property type="evidence" value="ECO:0007669"/>
    <property type="project" value="InterPro"/>
</dbReference>
<dbReference type="Proteomes" id="UP000189818">
    <property type="component" value="Unassembled WGS sequence"/>
</dbReference>
<gene>
    <name evidence="1" type="ORF">SAMN06295920_10842</name>
</gene>
<organism evidence="1 2">
    <name type="scientific">Rhizorhabdus histidinilytica</name>
    <dbReference type="NCBI Taxonomy" id="439228"/>
    <lineage>
        <taxon>Bacteria</taxon>
        <taxon>Pseudomonadati</taxon>
        <taxon>Pseudomonadota</taxon>
        <taxon>Alphaproteobacteria</taxon>
        <taxon>Sphingomonadales</taxon>
        <taxon>Sphingomonadaceae</taxon>
        <taxon>Rhizorhabdus</taxon>
    </lineage>
</organism>
<dbReference type="RefSeq" id="WP_079649589.1">
    <property type="nucleotide sequence ID" value="NZ_FUYM01000008.1"/>
</dbReference>
<keyword evidence="2" id="KW-1185">Reference proteome</keyword>
<evidence type="ECO:0000313" key="2">
    <source>
        <dbReference type="Proteomes" id="UP000189818"/>
    </source>
</evidence>
<sequence length="188" mass="20870">MLIDLSLPISTDQITGGEEFVRKIIDAGHAGTHFDVMDKSFPLEKFKTRGKVIDISHIRDREIEVADLGDIRIEKDDFVIFHSGWVGQLGYDIVDEYIHKSAELSDELVRHLVEAGVSLIGVDAAGAQPPKKHPAVDQYCADHGVFIIENLNNVDKLLDIPQPFTVYTAPLNRVDLTGLPCRVLVEAD</sequence>
<dbReference type="InterPro" id="IPR037175">
    <property type="entry name" value="KFase_sf"/>
</dbReference>
<dbReference type="Gene3D" id="3.50.30.50">
    <property type="entry name" value="Putative cyclase"/>
    <property type="match status" value="1"/>
</dbReference>
<proteinExistence type="predicted"/>
<dbReference type="AlphaFoldDB" id="A0A1T5F254"/>
<reference evidence="2" key="1">
    <citation type="submission" date="2017-02" db="EMBL/GenBank/DDBJ databases">
        <authorList>
            <person name="Varghese N."/>
            <person name="Submissions S."/>
        </authorList>
    </citation>
    <scope>NUCLEOTIDE SEQUENCE [LARGE SCALE GENOMIC DNA]</scope>
    <source>
        <strain evidence="2">UM2</strain>
    </source>
</reference>
<dbReference type="InterPro" id="IPR007325">
    <property type="entry name" value="KFase/CYL"/>
</dbReference>
<accession>A0A1T5F254</accession>
<dbReference type="SUPFAM" id="SSF102198">
    <property type="entry name" value="Putative cyclase"/>
    <property type="match status" value="1"/>
</dbReference>
<dbReference type="OrthoDB" id="9777007at2"/>